<sequence>SQVTVLSGFKGLTSSPFNVDKAVNGAKPRHLTTISPVETQQNITQAKTLNLTEIIKDKL</sequence>
<protein>
    <submittedName>
        <fullName evidence="1">Uncharacterized protein</fullName>
    </submittedName>
</protein>
<dbReference type="EMBL" id="BARW01008012">
    <property type="protein sequence ID" value="GAI79243.1"/>
    <property type="molecule type" value="Genomic_DNA"/>
</dbReference>
<proteinExistence type="predicted"/>
<reference evidence="1" key="1">
    <citation type="journal article" date="2014" name="Front. Microbiol.">
        <title>High frequency of phylogenetically diverse reductive dehalogenase-homologous genes in deep subseafloor sedimentary metagenomes.</title>
        <authorList>
            <person name="Kawai M."/>
            <person name="Futagami T."/>
            <person name="Toyoda A."/>
            <person name="Takaki Y."/>
            <person name="Nishi S."/>
            <person name="Hori S."/>
            <person name="Arai W."/>
            <person name="Tsubouchi T."/>
            <person name="Morono Y."/>
            <person name="Uchiyama I."/>
            <person name="Ito T."/>
            <person name="Fujiyama A."/>
            <person name="Inagaki F."/>
            <person name="Takami H."/>
        </authorList>
    </citation>
    <scope>NUCLEOTIDE SEQUENCE</scope>
    <source>
        <strain evidence="1">Expedition CK06-06</strain>
    </source>
</reference>
<evidence type="ECO:0000313" key="1">
    <source>
        <dbReference type="EMBL" id="GAI79243.1"/>
    </source>
</evidence>
<comment type="caution">
    <text evidence="1">The sequence shown here is derived from an EMBL/GenBank/DDBJ whole genome shotgun (WGS) entry which is preliminary data.</text>
</comment>
<accession>X1RF60</accession>
<gene>
    <name evidence="1" type="ORF">S12H4_16553</name>
</gene>
<dbReference type="AlphaFoldDB" id="X1RF60"/>
<organism evidence="1">
    <name type="scientific">marine sediment metagenome</name>
    <dbReference type="NCBI Taxonomy" id="412755"/>
    <lineage>
        <taxon>unclassified sequences</taxon>
        <taxon>metagenomes</taxon>
        <taxon>ecological metagenomes</taxon>
    </lineage>
</organism>
<feature type="non-terminal residue" evidence="1">
    <location>
        <position position="1"/>
    </location>
</feature>
<name>X1RF60_9ZZZZ</name>